<dbReference type="AlphaFoldDB" id="A0A0N0NPX5"/>
<feature type="coiled-coil region" evidence="1">
    <location>
        <begin position="159"/>
        <end position="186"/>
    </location>
</feature>
<organism evidence="3 4">
    <name type="scientific">Cyphellophora attinorum</name>
    <dbReference type="NCBI Taxonomy" id="1664694"/>
    <lineage>
        <taxon>Eukaryota</taxon>
        <taxon>Fungi</taxon>
        <taxon>Dikarya</taxon>
        <taxon>Ascomycota</taxon>
        <taxon>Pezizomycotina</taxon>
        <taxon>Eurotiomycetes</taxon>
        <taxon>Chaetothyriomycetidae</taxon>
        <taxon>Chaetothyriales</taxon>
        <taxon>Cyphellophoraceae</taxon>
        <taxon>Cyphellophora</taxon>
    </lineage>
</organism>
<comment type="caution">
    <text evidence="3">The sequence shown here is derived from an EMBL/GenBank/DDBJ whole genome shotgun (WGS) entry which is preliminary data.</text>
</comment>
<evidence type="ECO:0000256" key="1">
    <source>
        <dbReference type="SAM" id="Coils"/>
    </source>
</evidence>
<dbReference type="RefSeq" id="XP_018003201.1">
    <property type="nucleotide sequence ID" value="XM_018147173.1"/>
</dbReference>
<sequence length="264" mass="30057">MPSTTSSPSISSQKLAFLNQQTRLLQTPLTTTQLPDPTQLPPKVLDKAIKDTNAKLATHNRTHFSAQAQQHVAEQIETLYWNRVHEERDLLLQQQGADGEGALGAETAIRRDISLLVEDVEDVQRLLPQRWKDVVLRDAGDSEEEIEQQDDGDEDAAAFEKLRAQLLTLTQQRRDAQQRLKRYKHLQDLLRPYEDAQEHIQPNLVTRDGELAREMEKLRSLLVRVGARMGQHGGATGHRERPEEEEQPQALSFDRRLDVLMGGD</sequence>
<proteinExistence type="predicted"/>
<dbReference type="EMBL" id="LFJN01000005">
    <property type="protein sequence ID" value="KPI43238.1"/>
    <property type="molecule type" value="Genomic_DNA"/>
</dbReference>
<protein>
    <recommendedName>
        <fullName evidence="5">Kinetochore protein fta4</fullName>
    </recommendedName>
</protein>
<dbReference type="STRING" id="1664694.A0A0N0NPX5"/>
<dbReference type="PANTHER" id="PTHR42040">
    <property type="entry name" value="INNER KINETOCHORE SUBUNIT FTA4"/>
    <property type="match status" value="1"/>
</dbReference>
<dbReference type="VEuPathDB" id="FungiDB:AB675_6850"/>
<evidence type="ECO:0000313" key="4">
    <source>
        <dbReference type="Proteomes" id="UP000038010"/>
    </source>
</evidence>
<gene>
    <name evidence="3" type="ORF">AB675_6850</name>
</gene>
<feature type="region of interest" description="Disordered" evidence="2">
    <location>
        <begin position="230"/>
        <end position="264"/>
    </location>
</feature>
<evidence type="ECO:0000313" key="3">
    <source>
        <dbReference type="EMBL" id="KPI43238.1"/>
    </source>
</evidence>
<keyword evidence="4" id="KW-1185">Reference proteome</keyword>
<evidence type="ECO:0000256" key="2">
    <source>
        <dbReference type="SAM" id="MobiDB-lite"/>
    </source>
</evidence>
<reference evidence="3 4" key="1">
    <citation type="submission" date="2015-06" db="EMBL/GenBank/DDBJ databases">
        <title>Draft genome of the ant-associated black yeast Phialophora attae CBS 131958.</title>
        <authorList>
            <person name="Moreno L.F."/>
            <person name="Stielow B.J."/>
            <person name="de Hoog S."/>
            <person name="Vicente V.A."/>
            <person name="Weiss V.A."/>
            <person name="de Vries M."/>
            <person name="Cruz L.M."/>
            <person name="Souza E.M."/>
        </authorList>
    </citation>
    <scope>NUCLEOTIDE SEQUENCE [LARGE SCALE GENOMIC DNA]</scope>
    <source>
        <strain evidence="3 4">CBS 131958</strain>
    </source>
</reference>
<accession>A0A0N0NPX5</accession>
<name>A0A0N0NPX5_9EURO</name>
<dbReference type="GeneID" id="28739053"/>
<dbReference type="Pfam" id="PF13093">
    <property type="entry name" value="FTA4"/>
    <property type="match status" value="1"/>
</dbReference>
<dbReference type="OrthoDB" id="21214at2759"/>
<dbReference type="Proteomes" id="UP000038010">
    <property type="component" value="Unassembled WGS sequence"/>
</dbReference>
<evidence type="ECO:0008006" key="5">
    <source>
        <dbReference type="Google" id="ProtNLM"/>
    </source>
</evidence>
<dbReference type="GO" id="GO:0031511">
    <property type="term" value="C:Mis6-Sim4 complex"/>
    <property type="evidence" value="ECO:0007669"/>
    <property type="project" value="InterPro"/>
</dbReference>
<dbReference type="InterPro" id="IPR025207">
    <property type="entry name" value="Sim4_Fta4"/>
</dbReference>
<dbReference type="PANTHER" id="PTHR42040:SF1">
    <property type="entry name" value="INNER KINETOCHORE SUBUNIT FTA4"/>
    <property type="match status" value="1"/>
</dbReference>
<keyword evidence="1" id="KW-0175">Coiled coil</keyword>